<sequence length="92" mass="9351">MVYAALAWSLTAGDAARGALLMAAFGLGTLPMLLAMGAAAHGLATFVRLPVVRQGAGILLLLFGLYTLYTAGTRPAHEAQHAGQAYPIIAGG</sequence>
<evidence type="ECO:0000256" key="1">
    <source>
        <dbReference type="SAM" id="Phobius"/>
    </source>
</evidence>
<feature type="transmembrane region" description="Helical" evidence="1">
    <location>
        <begin position="25"/>
        <end position="44"/>
    </location>
</feature>
<keyword evidence="1" id="KW-1133">Transmembrane helix</keyword>
<dbReference type="EMBL" id="MFSS01000055">
    <property type="protein sequence ID" value="OGI43463.1"/>
    <property type="molecule type" value="Genomic_DNA"/>
</dbReference>
<dbReference type="STRING" id="1817758.A2150_03390"/>
<dbReference type="Pfam" id="PF13386">
    <property type="entry name" value="DsbD_2"/>
    <property type="match status" value="1"/>
</dbReference>
<organism evidence="3 4">
    <name type="scientific">Candidatus Muproteobacteria bacterium RBG_16_64_11</name>
    <dbReference type="NCBI Taxonomy" id="1817758"/>
    <lineage>
        <taxon>Bacteria</taxon>
        <taxon>Pseudomonadati</taxon>
        <taxon>Pseudomonadota</taxon>
        <taxon>Candidatus Muproteobacteria</taxon>
    </lineage>
</organism>
<evidence type="ECO:0000259" key="2">
    <source>
        <dbReference type="Pfam" id="PF13386"/>
    </source>
</evidence>
<feature type="transmembrane region" description="Helical" evidence="1">
    <location>
        <begin position="51"/>
        <end position="69"/>
    </location>
</feature>
<name>A0A1F6TE98_9PROT</name>
<dbReference type="PANTHER" id="PTHR42208:SF1">
    <property type="entry name" value="HEAVY METAL TRANSPORTER"/>
    <property type="match status" value="1"/>
</dbReference>
<keyword evidence="1" id="KW-0812">Transmembrane</keyword>
<dbReference type="PANTHER" id="PTHR42208">
    <property type="entry name" value="HEAVY METAL TRANSPORTER-RELATED"/>
    <property type="match status" value="1"/>
</dbReference>
<evidence type="ECO:0000313" key="4">
    <source>
        <dbReference type="Proteomes" id="UP000177925"/>
    </source>
</evidence>
<dbReference type="AlphaFoldDB" id="A0A1F6TE98"/>
<feature type="domain" description="Urease accessory protein UreH-like transmembrane" evidence="2">
    <location>
        <begin position="1"/>
        <end position="66"/>
    </location>
</feature>
<evidence type="ECO:0000313" key="3">
    <source>
        <dbReference type="EMBL" id="OGI43463.1"/>
    </source>
</evidence>
<protein>
    <recommendedName>
        <fullName evidence="2">Urease accessory protein UreH-like transmembrane domain-containing protein</fullName>
    </recommendedName>
</protein>
<comment type="caution">
    <text evidence="3">The sequence shown here is derived from an EMBL/GenBank/DDBJ whole genome shotgun (WGS) entry which is preliminary data.</text>
</comment>
<proteinExistence type="predicted"/>
<accession>A0A1F6TE98</accession>
<keyword evidence="1" id="KW-0472">Membrane</keyword>
<dbReference type="InterPro" id="IPR039447">
    <property type="entry name" value="UreH-like_TM_dom"/>
</dbReference>
<dbReference type="Proteomes" id="UP000177925">
    <property type="component" value="Unassembled WGS sequence"/>
</dbReference>
<gene>
    <name evidence="3" type="ORF">A2150_03390</name>
</gene>
<reference evidence="3 4" key="1">
    <citation type="journal article" date="2016" name="Nat. Commun.">
        <title>Thousands of microbial genomes shed light on interconnected biogeochemical processes in an aquifer system.</title>
        <authorList>
            <person name="Anantharaman K."/>
            <person name="Brown C.T."/>
            <person name="Hug L.A."/>
            <person name="Sharon I."/>
            <person name="Castelle C.J."/>
            <person name="Probst A.J."/>
            <person name="Thomas B.C."/>
            <person name="Singh A."/>
            <person name="Wilkins M.J."/>
            <person name="Karaoz U."/>
            <person name="Brodie E.L."/>
            <person name="Williams K.H."/>
            <person name="Hubbard S.S."/>
            <person name="Banfield J.F."/>
        </authorList>
    </citation>
    <scope>NUCLEOTIDE SEQUENCE [LARGE SCALE GENOMIC DNA]</scope>
</reference>